<accession>A0AAN9APM7</accession>
<dbReference type="GO" id="GO:0003676">
    <property type="term" value="F:nucleic acid binding"/>
    <property type="evidence" value="ECO:0007669"/>
    <property type="project" value="InterPro"/>
</dbReference>
<dbReference type="Proteomes" id="UP001374579">
    <property type="component" value="Unassembled WGS sequence"/>
</dbReference>
<dbReference type="PROSITE" id="PS50158">
    <property type="entry name" value="ZF_CCHC"/>
    <property type="match status" value="1"/>
</dbReference>
<evidence type="ECO:0000313" key="3">
    <source>
        <dbReference type="EMBL" id="KAK7090625.1"/>
    </source>
</evidence>
<proteinExistence type="predicted"/>
<keyword evidence="1" id="KW-0863">Zinc-finger</keyword>
<keyword evidence="4" id="KW-1185">Reference proteome</keyword>
<feature type="domain" description="CCHC-type" evidence="2">
    <location>
        <begin position="244"/>
        <end position="259"/>
    </location>
</feature>
<protein>
    <recommendedName>
        <fullName evidence="2">CCHC-type domain-containing protein</fullName>
    </recommendedName>
</protein>
<dbReference type="EMBL" id="JBAMIC010000024">
    <property type="protein sequence ID" value="KAK7090625.1"/>
    <property type="molecule type" value="Genomic_DNA"/>
</dbReference>
<dbReference type="AlphaFoldDB" id="A0AAN9APM7"/>
<dbReference type="InterPro" id="IPR001878">
    <property type="entry name" value="Znf_CCHC"/>
</dbReference>
<name>A0AAN9APM7_9CAEN</name>
<dbReference type="SUPFAM" id="SSF57756">
    <property type="entry name" value="Retrovirus zinc finger-like domains"/>
    <property type="match status" value="1"/>
</dbReference>
<keyword evidence="1" id="KW-0479">Metal-binding</keyword>
<gene>
    <name evidence="3" type="ORF">V1264_010395</name>
</gene>
<dbReference type="SMART" id="SM00343">
    <property type="entry name" value="ZnF_C2HC"/>
    <property type="match status" value="1"/>
</dbReference>
<dbReference type="GO" id="GO:0008270">
    <property type="term" value="F:zinc ion binding"/>
    <property type="evidence" value="ECO:0007669"/>
    <property type="project" value="UniProtKB-KW"/>
</dbReference>
<evidence type="ECO:0000313" key="4">
    <source>
        <dbReference type="Proteomes" id="UP001374579"/>
    </source>
</evidence>
<keyword evidence="1" id="KW-0862">Zinc</keyword>
<comment type="caution">
    <text evidence="3">The sequence shown here is derived from an EMBL/GenBank/DDBJ whole genome shotgun (WGS) entry which is preliminary data.</text>
</comment>
<evidence type="ECO:0000259" key="2">
    <source>
        <dbReference type="PROSITE" id="PS50158"/>
    </source>
</evidence>
<evidence type="ECO:0000256" key="1">
    <source>
        <dbReference type="PROSITE-ProRule" id="PRU00047"/>
    </source>
</evidence>
<organism evidence="3 4">
    <name type="scientific">Littorina saxatilis</name>
    <dbReference type="NCBI Taxonomy" id="31220"/>
    <lineage>
        <taxon>Eukaryota</taxon>
        <taxon>Metazoa</taxon>
        <taxon>Spiralia</taxon>
        <taxon>Lophotrochozoa</taxon>
        <taxon>Mollusca</taxon>
        <taxon>Gastropoda</taxon>
        <taxon>Caenogastropoda</taxon>
        <taxon>Littorinimorpha</taxon>
        <taxon>Littorinoidea</taxon>
        <taxon>Littorinidae</taxon>
        <taxon>Littorina</taxon>
    </lineage>
</organism>
<sequence length="355" mass="39386">MAVDVAPRPQWQMFSPPRLPLFTSGEDGCSLDDFVTEARRIIAHFNLGALGGETAEWLIQSLAGPARREVNLHPPQETATANFVLNILQDTFGDHTCVVAQMSAFYERNQSQEESVLDYAHALQATQMKVNAVEPDTLKDITLRGHFINGLCLPELRRDLREFARKREGASFAVVRAEALRWMGEDFELVKQAAAEESSALNEMHVEVSALAAKSTQLSVEMNHRVPAVPKVASGKLLPSSKPRCWICGRSGHLQSRCPAKRPVCKQPLSWRQPSEPYCVGHRLAVIRQVLREQASQTDLVSAGSQSQETVPPPVKLADAEQPCESECNPFPCSPAPVRLPPRPLRRTFFPKLVI</sequence>
<reference evidence="3 4" key="1">
    <citation type="submission" date="2024-02" db="EMBL/GenBank/DDBJ databases">
        <title>Chromosome-scale genome assembly of the rough periwinkle Littorina saxatilis.</title>
        <authorList>
            <person name="De Jode A."/>
            <person name="Faria R."/>
            <person name="Formenti G."/>
            <person name="Sims Y."/>
            <person name="Smith T.P."/>
            <person name="Tracey A."/>
            <person name="Wood J.M.D."/>
            <person name="Zagrodzka Z.B."/>
            <person name="Johannesson K."/>
            <person name="Butlin R.K."/>
            <person name="Leder E.H."/>
        </authorList>
    </citation>
    <scope>NUCLEOTIDE SEQUENCE [LARGE SCALE GENOMIC DNA]</scope>
    <source>
        <strain evidence="3">Snail1</strain>
        <tissue evidence="3">Muscle</tissue>
    </source>
</reference>
<dbReference type="InterPro" id="IPR036875">
    <property type="entry name" value="Znf_CCHC_sf"/>
</dbReference>